<organism evidence="4 5">
    <name type="scientific">Orlajensenia flava</name>
    <dbReference type="NCBI Taxonomy" id="2565934"/>
    <lineage>
        <taxon>Bacteria</taxon>
        <taxon>Bacillati</taxon>
        <taxon>Actinomycetota</taxon>
        <taxon>Actinomycetes</taxon>
        <taxon>Micrococcales</taxon>
        <taxon>Microbacteriaceae</taxon>
        <taxon>Orlajensenia</taxon>
    </lineage>
</organism>
<feature type="transmembrane region" description="Helical" evidence="2">
    <location>
        <begin position="9"/>
        <end position="30"/>
    </location>
</feature>
<feature type="transmembrane region" description="Helical" evidence="2">
    <location>
        <begin position="615"/>
        <end position="646"/>
    </location>
</feature>
<dbReference type="SUPFAM" id="SSF54001">
    <property type="entry name" value="Cysteine proteinases"/>
    <property type="match status" value="1"/>
</dbReference>
<feature type="transmembrane region" description="Helical" evidence="2">
    <location>
        <begin position="64"/>
        <end position="83"/>
    </location>
</feature>
<dbReference type="PANTHER" id="PTHR42736">
    <property type="entry name" value="PROTEIN-GLUTAMINE GAMMA-GLUTAMYLTRANSFERASE"/>
    <property type="match status" value="1"/>
</dbReference>
<feature type="transmembrane region" description="Helical" evidence="2">
    <location>
        <begin position="122"/>
        <end position="145"/>
    </location>
</feature>
<evidence type="ECO:0000256" key="2">
    <source>
        <dbReference type="SAM" id="Phobius"/>
    </source>
</evidence>
<feature type="transmembrane region" description="Helical" evidence="2">
    <location>
        <begin position="174"/>
        <end position="193"/>
    </location>
</feature>
<comment type="caution">
    <text evidence="4">The sequence shown here is derived from an EMBL/GenBank/DDBJ whole genome shotgun (WGS) entry which is preliminary data.</text>
</comment>
<sequence>MAARRLSPTVVVAASVMMVVSLGIAAWPLWPVYQSPAFIVAVGVSIVVGVAIGLVGAARRWPGWLVMAVTVAAFLVIGVPLGIPSETVLGVIPTPQGFVDLLAATALGWKQLLTIVTPVGTYQALLVPVVMLVLVAAVAGTSTALRATRSELAVIAPLALFIAAILLGPTTAQAPIETALFLGIVLLFWVMWVQRRRRAVAISRISDGAARRESAARRSLTATRTLLGAVVVIAVAAAGGTAAAVVYPPSAARDVLRTRTEQPFDPRDYPSPLSAFRRYLGADQAGATMLTVEGLAKGARIRLAALDSYDGIVYSVGSADVNSASGSFTRVPYRLDQSAASGRRVDLDVEIGDYSGVWVPGAGRLESIRFTSDDAVRLADAFYYNDNAATGAVIGGLSRGDHYRTQAVLPMDADELADVKPGTAVLPPVTVKLETLDDTLASWVDSKDSPGKQLAEVIAALHTNGYISHGIGADEPVSRSGHAADRITQLLTDDPMVGDGEQYAVTAALMARKIGFPARVVLGFAPSISSASGPVNVTGSDISAWIEVQDSSGSWLTVDPNPEPRPIPEKKPDQPQVVSRPQVVLPPPPEDPAERPDTAPPQKAQQDDRPVIDPFLAVLLMIATVAGWTLLALAVLASPFLAIIAAKLRRRRLRQRAPTPVERIEGGWRELTDLVVDRGYVVPETATRSELATVVGGMGPLVLAASVDRAVFAPEQSSEQDADAVWEGVGAVRGSLDASSTRWERLRALVSLASFRRYITARRGS</sequence>
<evidence type="ECO:0000256" key="1">
    <source>
        <dbReference type="SAM" id="MobiDB-lite"/>
    </source>
</evidence>
<dbReference type="RefSeq" id="WP_136423166.1">
    <property type="nucleotide sequence ID" value="NZ_OZ241748.1"/>
</dbReference>
<dbReference type="OrthoDB" id="3651060at2"/>
<dbReference type="InterPro" id="IPR052901">
    <property type="entry name" value="Bact_TGase-like"/>
</dbReference>
<feature type="transmembrane region" description="Helical" evidence="2">
    <location>
        <begin position="152"/>
        <end position="168"/>
    </location>
</feature>
<keyword evidence="2" id="KW-0812">Transmembrane</keyword>
<proteinExistence type="predicted"/>
<evidence type="ECO:0000313" key="4">
    <source>
        <dbReference type="EMBL" id="THG35592.1"/>
    </source>
</evidence>
<dbReference type="SMART" id="SM00460">
    <property type="entry name" value="TGc"/>
    <property type="match status" value="1"/>
</dbReference>
<dbReference type="Gene3D" id="3.10.620.30">
    <property type="match status" value="1"/>
</dbReference>
<feature type="compositionally biased region" description="Low complexity" evidence="1">
    <location>
        <begin position="574"/>
        <end position="583"/>
    </location>
</feature>
<feature type="transmembrane region" description="Helical" evidence="2">
    <location>
        <begin position="36"/>
        <end position="57"/>
    </location>
</feature>
<dbReference type="Pfam" id="PF11992">
    <property type="entry name" value="TgpA_N"/>
    <property type="match status" value="1"/>
</dbReference>
<dbReference type="InterPro" id="IPR038765">
    <property type="entry name" value="Papain-like_cys_pep_sf"/>
</dbReference>
<feature type="domain" description="Transglutaminase-like" evidence="3">
    <location>
        <begin position="492"/>
        <end position="562"/>
    </location>
</feature>
<accession>A0A4S4FZF2</accession>
<reference evidence="4 5" key="1">
    <citation type="submission" date="2019-04" db="EMBL/GenBank/DDBJ databases">
        <authorList>
            <person name="Jiang L."/>
        </authorList>
    </citation>
    <scope>NUCLEOTIDE SEQUENCE [LARGE SCALE GENOMIC DNA]</scope>
    <source>
        <strain evidence="4 5">YIM 131861</strain>
    </source>
</reference>
<gene>
    <name evidence="4" type="ORF">E6C70_06010</name>
</gene>
<keyword evidence="2" id="KW-1133">Transmembrane helix</keyword>
<name>A0A4S4FZF2_9MICO</name>
<dbReference type="EMBL" id="SSSN01000003">
    <property type="protein sequence ID" value="THG35592.1"/>
    <property type="molecule type" value="Genomic_DNA"/>
</dbReference>
<dbReference type="InterPro" id="IPR002931">
    <property type="entry name" value="Transglutaminase-like"/>
</dbReference>
<dbReference type="Proteomes" id="UP000307380">
    <property type="component" value="Unassembled WGS sequence"/>
</dbReference>
<feature type="transmembrane region" description="Helical" evidence="2">
    <location>
        <begin position="226"/>
        <end position="247"/>
    </location>
</feature>
<evidence type="ECO:0000259" key="3">
    <source>
        <dbReference type="SMART" id="SM00460"/>
    </source>
</evidence>
<protein>
    <submittedName>
        <fullName evidence="4">Transglutaminase domain-containing protein</fullName>
    </submittedName>
</protein>
<dbReference type="InterPro" id="IPR021878">
    <property type="entry name" value="TgpA_N"/>
</dbReference>
<dbReference type="PANTHER" id="PTHR42736:SF1">
    <property type="entry name" value="PROTEIN-GLUTAMINE GAMMA-GLUTAMYLTRANSFERASE"/>
    <property type="match status" value="1"/>
</dbReference>
<keyword evidence="2" id="KW-0472">Membrane</keyword>
<evidence type="ECO:0000313" key="5">
    <source>
        <dbReference type="Proteomes" id="UP000307380"/>
    </source>
</evidence>
<keyword evidence="5" id="KW-1185">Reference proteome</keyword>
<dbReference type="Pfam" id="PF01841">
    <property type="entry name" value="Transglut_core"/>
    <property type="match status" value="1"/>
</dbReference>
<feature type="region of interest" description="Disordered" evidence="1">
    <location>
        <begin position="553"/>
        <end position="607"/>
    </location>
</feature>
<dbReference type="AlphaFoldDB" id="A0A4S4FZF2"/>